<dbReference type="SUPFAM" id="SSF75399">
    <property type="entry name" value="Plakin repeat"/>
    <property type="match status" value="1"/>
</dbReference>
<accession>A0AAE1F855</accession>
<keyword evidence="2" id="KW-1185">Reference proteome</keyword>
<sequence>MVKTRTLELPPDGWYLKEAIDEKLYDPVMGLFTIPGTERLVSFEECVKIGIIDDQSAEVVDPKSGRLASLIRAFDKSVLDCVGKYPDESNPDRRLTMKEAITKKMMVLKDRTEVIESVYDRVIQITSVDGQPDKVQVSGAGEGDVPRVFTGQNL</sequence>
<dbReference type="Proteomes" id="UP001286313">
    <property type="component" value="Unassembled WGS sequence"/>
</dbReference>
<evidence type="ECO:0000313" key="1">
    <source>
        <dbReference type="EMBL" id="KAK3869023.1"/>
    </source>
</evidence>
<evidence type="ECO:0000313" key="2">
    <source>
        <dbReference type="Proteomes" id="UP001286313"/>
    </source>
</evidence>
<name>A0AAE1F855_PETCI</name>
<reference evidence="1" key="1">
    <citation type="submission" date="2023-10" db="EMBL/GenBank/DDBJ databases">
        <title>Genome assemblies of two species of porcelain crab, Petrolisthes cinctipes and Petrolisthes manimaculis (Anomura: Porcellanidae).</title>
        <authorList>
            <person name="Angst P."/>
        </authorList>
    </citation>
    <scope>NUCLEOTIDE SEQUENCE</scope>
    <source>
        <strain evidence="1">PB745_01</strain>
        <tissue evidence="1">Gill</tissue>
    </source>
</reference>
<dbReference type="AlphaFoldDB" id="A0AAE1F855"/>
<proteinExistence type="predicted"/>
<gene>
    <name evidence="1" type="ORF">Pcinc_025633</name>
</gene>
<protein>
    <submittedName>
        <fullName evidence="1">Uncharacterized protein</fullName>
    </submittedName>
</protein>
<dbReference type="EMBL" id="JAWQEG010002905">
    <property type="protein sequence ID" value="KAK3869023.1"/>
    <property type="molecule type" value="Genomic_DNA"/>
</dbReference>
<organism evidence="1 2">
    <name type="scientific">Petrolisthes cinctipes</name>
    <name type="common">Flat porcelain crab</name>
    <dbReference type="NCBI Taxonomy" id="88211"/>
    <lineage>
        <taxon>Eukaryota</taxon>
        <taxon>Metazoa</taxon>
        <taxon>Ecdysozoa</taxon>
        <taxon>Arthropoda</taxon>
        <taxon>Crustacea</taxon>
        <taxon>Multicrustacea</taxon>
        <taxon>Malacostraca</taxon>
        <taxon>Eumalacostraca</taxon>
        <taxon>Eucarida</taxon>
        <taxon>Decapoda</taxon>
        <taxon>Pleocyemata</taxon>
        <taxon>Anomura</taxon>
        <taxon>Galatheoidea</taxon>
        <taxon>Porcellanidae</taxon>
        <taxon>Petrolisthes</taxon>
    </lineage>
</organism>
<dbReference type="Gene3D" id="3.90.1290.10">
    <property type="entry name" value="Plakin repeat"/>
    <property type="match status" value="1"/>
</dbReference>
<comment type="caution">
    <text evidence="1">The sequence shown here is derived from an EMBL/GenBank/DDBJ whole genome shotgun (WGS) entry which is preliminary data.</text>
</comment>
<dbReference type="InterPro" id="IPR035915">
    <property type="entry name" value="Plakin_repeat_sf"/>
</dbReference>